<dbReference type="Pfam" id="PF03229">
    <property type="entry name" value="Alpha_GJ"/>
    <property type="match status" value="1"/>
</dbReference>
<comment type="similarity">
    <text evidence="2">Belongs to the peptidase S1 family. CLIP subfamily.</text>
</comment>
<feature type="signal peptide" evidence="5">
    <location>
        <begin position="1"/>
        <end position="21"/>
    </location>
</feature>
<dbReference type="SMART" id="SM00020">
    <property type="entry name" value="Tryp_SPc"/>
    <property type="match status" value="1"/>
</dbReference>
<dbReference type="PROSITE" id="PS50240">
    <property type="entry name" value="TRYPSIN_DOM"/>
    <property type="match status" value="1"/>
</dbReference>
<dbReference type="EMBL" id="CAXLJM020000093">
    <property type="protein sequence ID" value="CAL8132662.1"/>
    <property type="molecule type" value="Genomic_DNA"/>
</dbReference>
<dbReference type="PRINTS" id="PR00722">
    <property type="entry name" value="CHYMOTRYPSIN"/>
</dbReference>
<dbReference type="CDD" id="cd00190">
    <property type="entry name" value="Tryp_SPc"/>
    <property type="match status" value="1"/>
</dbReference>
<evidence type="ECO:0000313" key="8">
    <source>
        <dbReference type="Proteomes" id="UP001642540"/>
    </source>
</evidence>
<evidence type="ECO:0000256" key="1">
    <source>
        <dbReference type="ARBA" id="ARBA00023157"/>
    </source>
</evidence>
<keyword evidence="8" id="KW-1185">Reference proteome</keyword>
<proteinExistence type="inferred from homology"/>
<sequence length="377" mass="40578">MNTILILALTALLTFINTTEAIIGGQNAEKNQFPWHVRFNVTGLENRASFCSGSLIDLDLVLTSASCVVDQNRPITIVAGDHLILENDGTEQTGTSQNIFVHEEFNRTSKQHDIALIRLASKFEDTTAVKPIGLPPQDLYPEYQGDGIAAGWGETVVSEEVGNLSSVLLKTNVIVGDRTVCKALASQLPDEQFCSMGEKGGYRGDFGGPLLCGNETNGVCGILSAMTNGSINTLYRGYVEVSRYLEWIEEHKNILISTTTTSQETETSSSSTVASSPGSSSTSPSSSPSTSPSVSTPTSPSSQTEEDSTSTASPTKKPSFLLPIILLTICLLIVAITVMVLCYCKKRRCMNHSRLHESIGDISVDFTNNIRDSVKPI</sequence>
<accession>A0ABP1RPU4</accession>
<evidence type="ECO:0000256" key="2">
    <source>
        <dbReference type="ARBA" id="ARBA00024195"/>
    </source>
</evidence>
<dbReference type="InterPro" id="IPR043504">
    <property type="entry name" value="Peptidase_S1_PA_chymotrypsin"/>
</dbReference>
<feature type="chain" id="PRO_5047396900" description="Peptidase S1 domain-containing protein" evidence="5">
    <location>
        <begin position="22"/>
        <end position="377"/>
    </location>
</feature>
<evidence type="ECO:0000256" key="3">
    <source>
        <dbReference type="SAM" id="MobiDB-lite"/>
    </source>
</evidence>
<evidence type="ECO:0000256" key="4">
    <source>
        <dbReference type="SAM" id="Phobius"/>
    </source>
</evidence>
<feature type="region of interest" description="Disordered" evidence="3">
    <location>
        <begin position="259"/>
        <end position="315"/>
    </location>
</feature>
<dbReference type="SUPFAM" id="SSF50494">
    <property type="entry name" value="Trypsin-like serine proteases"/>
    <property type="match status" value="1"/>
</dbReference>
<dbReference type="InterPro" id="IPR001314">
    <property type="entry name" value="Peptidase_S1A"/>
</dbReference>
<dbReference type="PANTHER" id="PTHR24256">
    <property type="entry name" value="TRYPTASE-RELATED"/>
    <property type="match status" value="1"/>
</dbReference>
<dbReference type="InterPro" id="IPR001254">
    <property type="entry name" value="Trypsin_dom"/>
</dbReference>
<dbReference type="InterPro" id="IPR004913">
    <property type="entry name" value="Herpes_gJ"/>
</dbReference>
<protein>
    <recommendedName>
        <fullName evidence="6">Peptidase S1 domain-containing protein</fullName>
    </recommendedName>
</protein>
<organism evidence="7 8">
    <name type="scientific">Orchesella dallaii</name>
    <dbReference type="NCBI Taxonomy" id="48710"/>
    <lineage>
        <taxon>Eukaryota</taxon>
        <taxon>Metazoa</taxon>
        <taxon>Ecdysozoa</taxon>
        <taxon>Arthropoda</taxon>
        <taxon>Hexapoda</taxon>
        <taxon>Collembola</taxon>
        <taxon>Entomobryomorpha</taxon>
        <taxon>Entomobryoidea</taxon>
        <taxon>Orchesellidae</taxon>
        <taxon>Orchesellinae</taxon>
        <taxon>Orchesella</taxon>
    </lineage>
</organism>
<keyword evidence="5" id="KW-0732">Signal</keyword>
<feature type="domain" description="Peptidase S1" evidence="6">
    <location>
        <begin position="22"/>
        <end position="253"/>
    </location>
</feature>
<feature type="transmembrane region" description="Helical" evidence="4">
    <location>
        <begin position="320"/>
        <end position="344"/>
    </location>
</feature>
<keyword evidence="4" id="KW-0472">Membrane</keyword>
<dbReference type="Gene3D" id="2.40.10.10">
    <property type="entry name" value="Trypsin-like serine proteases"/>
    <property type="match status" value="1"/>
</dbReference>
<evidence type="ECO:0000313" key="7">
    <source>
        <dbReference type="EMBL" id="CAL8132662.1"/>
    </source>
</evidence>
<dbReference type="InterPro" id="IPR009003">
    <property type="entry name" value="Peptidase_S1_PA"/>
</dbReference>
<dbReference type="InterPro" id="IPR051487">
    <property type="entry name" value="Ser/Thr_Proteases_Immune/Dev"/>
</dbReference>
<keyword evidence="4" id="KW-0812">Transmembrane</keyword>
<dbReference type="Proteomes" id="UP001642540">
    <property type="component" value="Unassembled WGS sequence"/>
</dbReference>
<reference evidence="7 8" key="1">
    <citation type="submission" date="2024-08" db="EMBL/GenBank/DDBJ databases">
        <authorList>
            <person name="Cucini C."/>
            <person name="Frati F."/>
        </authorList>
    </citation>
    <scope>NUCLEOTIDE SEQUENCE [LARGE SCALE GENOMIC DNA]</scope>
</reference>
<dbReference type="Pfam" id="PF00089">
    <property type="entry name" value="Trypsin"/>
    <property type="match status" value="1"/>
</dbReference>
<keyword evidence="1" id="KW-1015">Disulfide bond</keyword>
<keyword evidence="4" id="KW-1133">Transmembrane helix</keyword>
<gene>
    <name evidence="7" type="ORF">ODALV1_LOCUS24701</name>
</gene>
<evidence type="ECO:0000259" key="6">
    <source>
        <dbReference type="PROSITE" id="PS50240"/>
    </source>
</evidence>
<name>A0ABP1RPU4_9HEXA</name>
<comment type="caution">
    <text evidence="7">The sequence shown here is derived from an EMBL/GenBank/DDBJ whole genome shotgun (WGS) entry which is preliminary data.</text>
</comment>
<evidence type="ECO:0000256" key="5">
    <source>
        <dbReference type="SAM" id="SignalP"/>
    </source>
</evidence>